<organism evidence="2 3">
    <name type="scientific">Hyaloscypha bicolor E</name>
    <dbReference type="NCBI Taxonomy" id="1095630"/>
    <lineage>
        <taxon>Eukaryota</taxon>
        <taxon>Fungi</taxon>
        <taxon>Dikarya</taxon>
        <taxon>Ascomycota</taxon>
        <taxon>Pezizomycotina</taxon>
        <taxon>Leotiomycetes</taxon>
        <taxon>Helotiales</taxon>
        <taxon>Hyaloscyphaceae</taxon>
        <taxon>Hyaloscypha</taxon>
        <taxon>Hyaloscypha bicolor</taxon>
    </lineage>
</organism>
<feature type="compositionally biased region" description="Polar residues" evidence="1">
    <location>
        <begin position="113"/>
        <end position="135"/>
    </location>
</feature>
<proteinExistence type="predicted"/>
<protein>
    <submittedName>
        <fullName evidence="2">Uncharacterized protein</fullName>
    </submittedName>
</protein>
<dbReference type="EMBL" id="KZ613772">
    <property type="protein sequence ID" value="PMD64115.1"/>
    <property type="molecule type" value="Genomic_DNA"/>
</dbReference>
<sequence>MSNYQVSRSYSPPKERKIPEWRVRATSEPRSMTNDNSGASPSSPTRVRKRYKPTGKNYKPVPGQAPIIVPAGKRDISKNWRRIENPFDNKSDVLATEEHQSAMVPVIERHQINNKAPDNNSDVPVTEEQQASIARTSERHQTLDESCTRISNVQVKQCSTDSSYNVSQPSTPTKQRGRRRRGRRNRVKNASKATIEEPFSKRNNLNEGSKKFLSKADHNK</sequence>
<feature type="region of interest" description="Disordered" evidence="1">
    <location>
        <begin position="110"/>
        <end position="144"/>
    </location>
</feature>
<gene>
    <name evidence="2" type="ORF">K444DRAFT_660626</name>
</gene>
<evidence type="ECO:0000256" key="1">
    <source>
        <dbReference type="SAM" id="MobiDB-lite"/>
    </source>
</evidence>
<feature type="compositionally biased region" description="Polar residues" evidence="1">
    <location>
        <begin position="1"/>
        <end position="10"/>
    </location>
</feature>
<feature type="compositionally biased region" description="Basic and acidic residues" evidence="1">
    <location>
        <begin position="13"/>
        <end position="27"/>
    </location>
</feature>
<feature type="compositionally biased region" description="Basic and acidic residues" evidence="1">
    <location>
        <begin position="208"/>
        <end position="220"/>
    </location>
</feature>
<dbReference type="GeneID" id="36594565"/>
<feature type="region of interest" description="Disordered" evidence="1">
    <location>
        <begin position="159"/>
        <end position="220"/>
    </location>
</feature>
<dbReference type="Proteomes" id="UP000235371">
    <property type="component" value="Unassembled WGS sequence"/>
</dbReference>
<reference evidence="2 3" key="1">
    <citation type="submission" date="2016-04" db="EMBL/GenBank/DDBJ databases">
        <title>A degradative enzymes factory behind the ericoid mycorrhizal symbiosis.</title>
        <authorList>
            <consortium name="DOE Joint Genome Institute"/>
            <person name="Martino E."/>
            <person name="Morin E."/>
            <person name="Grelet G."/>
            <person name="Kuo A."/>
            <person name="Kohler A."/>
            <person name="Daghino S."/>
            <person name="Barry K."/>
            <person name="Choi C."/>
            <person name="Cichocki N."/>
            <person name="Clum A."/>
            <person name="Copeland A."/>
            <person name="Hainaut M."/>
            <person name="Haridas S."/>
            <person name="Labutti K."/>
            <person name="Lindquist E."/>
            <person name="Lipzen A."/>
            <person name="Khouja H.-R."/>
            <person name="Murat C."/>
            <person name="Ohm R."/>
            <person name="Olson A."/>
            <person name="Spatafora J."/>
            <person name="Veneault-Fourrey C."/>
            <person name="Henrissat B."/>
            <person name="Grigoriev I."/>
            <person name="Martin F."/>
            <person name="Perotto S."/>
        </authorList>
    </citation>
    <scope>NUCLEOTIDE SEQUENCE [LARGE SCALE GENOMIC DNA]</scope>
    <source>
        <strain evidence="2 3">E</strain>
    </source>
</reference>
<name>A0A2J6TM58_9HELO</name>
<feature type="compositionally biased region" description="Polar residues" evidence="1">
    <location>
        <begin position="159"/>
        <end position="174"/>
    </location>
</feature>
<evidence type="ECO:0000313" key="2">
    <source>
        <dbReference type="EMBL" id="PMD64115.1"/>
    </source>
</evidence>
<evidence type="ECO:0000313" key="3">
    <source>
        <dbReference type="Proteomes" id="UP000235371"/>
    </source>
</evidence>
<feature type="compositionally biased region" description="Basic residues" evidence="1">
    <location>
        <begin position="175"/>
        <end position="189"/>
    </location>
</feature>
<feature type="compositionally biased region" description="Polar residues" evidence="1">
    <location>
        <begin position="28"/>
        <end position="45"/>
    </location>
</feature>
<feature type="non-terminal residue" evidence="2">
    <location>
        <position position="220"/>
    </location>
</feature>
<dbReference type="RefSeq" id="XP_024741019.1">
    <property type="nucleotide sequence ID" value="XM_024886488.1"/>
</dbReference>
<dbReference type="InParanoid" id="A0A2J6TM58"/>
<feature type="region of interest" description="Disordered" evidence="1">
    <location>
        <begin position="1"/>
        <end position="73"/>
    </location>
</feature>
<dbReference type="AlphaFoldDB" id="A0A2J6TM58"/>
<keyword evidence="3" id="KW-1185">Reference proteome</keyword>
<accession>A0A2J6TM58</accession>
<dbReference type="OrthoDB" id="10439767at2759"/>